<reference evidence="3 4" key="1">
    <citation type="submission" date="2019-09" db="EMBL/GenBank/DDBJ databases">
        <authorList>
            <person name="Wang X."/>
        </authorList>
    </citation>
    <scope>NUCLEOTIDE SEQUENCE [LARGE SCALE GENOMIC DNA]</scope>
    <source>
        <strain evidence="3 4">CICC 11023</strain>
    </source>
</reference>
<dbReference type="EMBL" id="VXLC01000001">
    <property type="protein sequence ID" value="KAA8890587.1"/>
    <property type="molecule type" value="Genomic_DNA"/>
</dbReference>
<comment type="caution">
    <text evidence="3">The sequence shown here is derived from an EMBL/GenBank/DDBJ whole genome shotgun (WGS) entry which is preliminary data.</text>
</comment>
<proteinExistence type="predicted"/>
<sequence length="250" mass="27631">MQDKGNSGKTIANKHGFFASAMAAAARMRPKPLIAYNPCEGMRLPRHDSAEMVFFELAEYELFLSAMPQRWHAQTEFSLASMARPSEVGALTLGDVNRGTGAVRINKAFKYAGTRRRLGPPKTKRGVRTVNVPFETLDLLDLDRPHDALLFQTRRGTPIRPAYFYQEAFLSALRELVEIDDQGHIVVDRLVVSGRVRTRCGITGSVGGCWVVCRCSWCPAMPGTTPTTRPTNGMGISTAPPVLLRRKSLP</sequence>
<dbReference type="InterPro" id="IPR011010">
    <property type="entry name" value="DNA_brk_join_enz"/>
</dbReference>
<dbReference type="InterPro" id="IPR013762">
    <property type="entry name" value="Integrase-like_cat_sf"/>
</dbReference>
<dbReference type="GO" id="GO:0015074">
    <property type="term" value="P:DNA integration"/>
    <property type="evidence" value="ECO:0007669"/>
    <property type="project" value="InterPro"/>
</dbReference>
<dbReference type="Gene3D" id="1.10.443.10">
    <property type="entry name" value="Intergrase catalytic core"/>
    <property type="match status" value="1"/>
</dbReference>
<dbReference type="RefSeq" id="WP_150400494.1">
    <property type="nucleotide sequence ID" value="NZ_VXLC01000001.1"/>
</dbReference>
<dbReference type="OrthoDB" id="1822491at2"/>
<dbReference type="Proteomes" id="UP000323876">
    <property type="component" value="Unassembled WGS sequence"/>
</dbReference>
<gene>
    <name evidence="3" type="ORF">F3087_04790</name>
</gene>
<dbReference type="Gene3D" id="1.10.150.130">
    <property type="match status" value="1"/>
</dbReference>
<evidence type="ECO:0000256" key="1">
    <source>
        <dbReference type="ARBA" id="ARBA00023125"/>
    </source>
</evidence>
<evidence type="ECO:0008006" key="5">
    <source>
        <dbReference type="Google" id="ProtNLM"/>
    </source>
</evidence>
<evidence type="ECO:0000256" key="2">
    <source>
        <dbReference type="ARBA" id="ARBA00023172"/>
    </source>
</evidence>
<evidence type="ECO:0000313" key="3">
    <source>
        <dbReference type="EMBL" id="KAA8890587.1"/>
    </source>
</evidence>
<dbReference type="GO" id="GO:0003677">
    <property type="term" value="F:DNA binding"/>
    <property type="evidence" value="ECO:0007669"/>
    <property type="project" value="UniProtKB-KW"/>
</dbReference>
<keyword evidence="2" id="KW-0233">DNA recombination</keyword>
<protein>
    <recommendedName>
        <fullName evidence="5">Tyrosine-type recombinase/integrase</fullName>
    </recommendedName>
</protein>
<dbReference type="InterPro" id="IPR010998">
    <property type="entry name" value="Integrase_recombinase_N"/>
</dbReference>
<keyword evidence="1" id="KW-0238">DNA-binding</keyword>
<dbReference type="AlphaFoldDB" id="A0A5N0EMF7"/>
<dbReference type="GO" id="GO:0006310">
    <property type="term" value="P:DNA recombination"/>
    <property type="evidence" value="ECO:0007669"/>
    <property type="project" value="UniProtKB-KW"/>
</dbReference>
<evidence type="ECO:0000313" key="4">
    <source>
        <dbReference type="Proteomes" id="UP000323876"/>
    </source>
</evidence>
<keyword evidence="4" id="KW-1185">Reference proteome</keyword>
<organism evidence="3 4">
    <name type="scientific">Nocardia colli</name>
    <dbReference type="NCBI Taxonomy" id="2545717"/>
    <lineage>
        <taxon>Bacteria</taxon>
        <taxon>Bacillati</taxon>
        <taxon>Actinomycetota</taxon>
        <taxon>Actinomycetes</taxon>
        <taxon>Mycobacteriales</taxon>
        <taxon>Nocardiaceae</taxon>
        <taxon>Nocardia</taxon>
    </lineage>
</organism>
<dbReference type="SUPFAM" id="SSF56349">
    <property type="entry name" value="DNA breaking-rejoining enzymes"/>
    <property type="match status" value="1"/>
</dbReference>
<name>A0A5N0EMF7_9NOCA</name>
<accession>A0A5N0EMF7</accession>